<dbReference type="PANTHER" id="PTHR10900">
    <property type="entry name" value="PERIOSTIN-RELATED"/>
    <property type="match status" value="1"/>
</dbReference>
<protein>
    <submittedName>
        <fullName evidence="2">Fasciclin domain-containing protein</fullName>
    </submittedName>
</protein>
<proteinExistence type="predicted"/>
<dbReference type="InterPro" id="IPR000782">
    <property type="entry name" value="FAS1_domain"/>
</dbReference>
<gene>
    <name evidence="2" type="ORF">SAMN05421747_11413</name>
</gene>
<dbReference type="InterPro" id="IPR036378">
    <property type="entry name" value="FAS1_dom_sf"/>
</dbReference>
<feature type="domain" description="FAS1" evidence="1">
    <location>
        <begin position="236"/>
        <end position="408"/>
    </location>
</feature>
<feature type="domain" description="FAS1" evidence="1">
    <location>
        <begin position="413"/>
        <end position="572"/>
    </location>
</feature>
<dbReference type="SUPFAM" id="SSF82153">
    <property type="entry name" value="FAS1 domain"/>
    <property type="match status" value="4"/>
</dbReference>
<dbReference type="InterPro" id="IPR050904">
    <property type="entry name" value="Adhesion/Biosynth-related"/>
</dbReference>
<keyword evidence="3" id="KW-1185">Reference proteome</keyword>
<dbReference type="AlphaFoldDB" id="A0A1I1K058"/>
<dbReference type="Gene3D" id="2.30.180.10">
    <property type="entry name" value="FAS1 domain"/>
    <property type="match status" value="4"/>
</dbReference>
<dbReference type="PROSITE" id="PS50213">
    <property type="entry name" value="FAS1"/>
    <property type="match status" value="4"/>
</dbReference>
<dbReference type="EMBL" id="FOLL01000014">
    <property type="protein sequence ID" value="SFC54116.1"/>
    <property type="molecule type" value="Genomic_DNA"/>
</dbReference>
<dbReference type="PANTHER" id="PTHR10900:SF77">
    <property type="entry name" value="FI19380P1"/>
    <property type="match status" value="1"/>
</dbReference>
<evidence type="ECO:0000259" key="1">
    <source>
        <dbReference type="PROSITE" id="PS50213"/>
    </source>
</evidence>
<dbReference type="Pfam" id="PF02469">
    <property type="entry name" value="Fasciclin"/>
    <property type="match status" value="1"/>
</dbReference>
<dbReference type="OrthoDB" id="659398at2"/>
<feature type="domain" description="FAS1" evidence="1">
    <location>
        <begin position="583"/>
        <end position="734"/>
    </location>
</feature>
<dbReference type="Proteomes" id="UP000199577">
    <property type="component" value="Unassembled WGS sequence"/>
</dbReference>
<dbReference type="STRING" id="623281.SAMN05421747_11413"/>
<dbReference type="RefSeq" id="WP_090974229.1">
    <property type="nucleotide sequence ID" value="NZ_FOLL01000014.1"/>
</dbReference>
<sequence>MMHKPICRFLWACFLPLFFWQCQKQPWEEHYERPDWLRGNAWEVLEARGNFGMFLEAAERAGFKDVLTGKVIATVMAPDDAAMQQYLQKHSITSITGMPITELRKLIGFHLIYYAYDQQKLANYQPFGFGLEIPDNAGLYYKHRTRSRDTVSVWRDPATQLNRTVFHKDRFLPIFSQRHFQTKGIDAQRNYEYFYPQSAWSAGADGFHVGNAAVSEYAIPTDNGYVYVIDEVLEPLETVHSLLKNEPDYSTFMAIYDRFIDFWYDESTSAQYSGLADSLYIVTHGSLPQIASEWSYNGESGMPDYANLPELTYRAFNVFAPNNQALNDFFQSYWSNYYSSIDEVNLQPLSLLLTNHVYQGNIVFPDEVVQGDKITSTFGNPITFDPYTEVADRGIATNGVYYGLNKVIVPGMFYSVTGPLLQNPNYKMFLHMAVQSNVIPPLMSQVLDYTLFVPSDQVLLNTLVGESHLFWNEGHPLRFGDEAVEIENNDGIRVPLGVGTMSQLVSNHIITGRITQFSGKQVFRTRNPFSYIYVTDQGVASSATYNNGRFLPVQEIAGNWTNGVVYAVDEALQREVGSIKFLITGASSTTSPLHEFSEFAMLLNRAGLLPTGAPLSFLLGERFLLFAPTNEAIRAALQAGGIIPEDNAALAEYLKYYFVPINENSLSDYPFPGFGVQGQWNTARTVQGGRSTLTVIDQGTGLSVQDAAGQTAAVVSEFPKTFNDGAIYQIDRLLTAN</sequence>
<organism evidence="2 3">
    <name type="scientific">Parapedobacter composti</name>
    <dbReference type="NCBI Taxonomy" id="623281"/>
    <lineage>
        <taxon>Bacteria</taxon>
        <taxon>Pseudomonadati</taxon>
        <taxon>Bacteroidota</taxon>
        <taxon>Sphingobacteriia</taxon>
        <taxon>Sphingobacteriales</taxon>
        <taxon>Sphingobacteriaceae</taxon>
        <taxon>Parapedobacter</taxon>
    </lineage>
</organism>
<feature type="domain" description="FAS1" evidence="1">
    <location>
        <begin position="38"/>
        <end position="233"/>
    </location>
</feature>
<accession>A0A1I1K058</accession>
<name>A0A1I1K058_9SPHI</name>
<evidence type="ECO:0000313" key="3">
    <source>
        <dbReference type="Proteomes" id="UP000199577"/>
    </source>
</evidence>
<evidence type="ECO:0000313" key="2">
    <source>
        <dbReference type="EMBL" id="SFC54116.1"/>
    </source>
</evidence>
<reference evidence="2 3" key="1">
    <citation type="submission" date="2016-10" db="EMBL/GenBank/DDBJ databases">
        <authorList>
            <person name="de Groot N.N."/>
        </authorList>
    </citation>
    <scope>NUCLEOTIDE SEQUENCE [LARGE SCALE GENOMIC DNA]</scope>
    <source>
        <strain evidence="2 3">DSM 22900</strain>
    </source>
</reference>